<evidence type="ECO:0000313" key="3">
    <source>
        <dbReference type="EMBL" id="CAI2368572.1"/>
    </source>
</evidence>
<sequence>MILCCLILYILSFVTTYCHQKLKERFLKPQQRRGNHNMPLINKEIRIKEQKIEEEKPIITIHPTEAKSDIQNSFPRNPSSFCKRNKEFPAVKSNSLKDEPAVPLKRIPSLEDVNHKMMTKVLGNLSQKDYERVWQGWAKNSHLGQSFDEQLNLSLVKVSNRDEGCNSLKSLNAKRGAYEPGEEFFSDDEEPSQRNHDEEDRKRVLKFIQSYENRFSSLCLWLGHSICGLIPIMLSANGYLSIFIAVPLNSLFMSFMFSKFIYYQGCRFMRREGINLEDLLESDTQDPSKLRSKSLKSRKQNSFPIQKDLDLLGRKSMSRPLQNGDYFLLEEEDVVIVSKNKNWSVLKQVFTLIYSWIYTGDYREVVKTYIINCTTRFTIGLILVLLYCLATPFLLIIYELELELNH</sequence>
<feature type="transmembrane region" description="Helical" evidence="1">
    <location>
        <begin position="377"/>
        <end position="398"/>
    </location>
</feature>
<gene>
    <name evidence="3" type="ORF">ECRASSUSDP1_LOCUS9866</name>
</gene>
<dbReference type="AlphaFoldDB" id="A0AAD1UKQ2"/>
<feature type="transmembrane region" description="Helical" evidence="1">
    <location>
        <begin position="239"/>
        <end position="262"/>
    </location>
</feature>
<dbReference type="EMBL" id="CAMPGE010009706">
    <property type="protein sequence ID" value="CAI2368572.1"/>
    <property type="molecule type" value="Genomic_DNA"/>
</dbReference>
<accession>A0AAD1UKQ2</accession>
<proteinExistence type="predicted"/>
<evidence type="ECO:0000256" key="1">
    <source>
        <dbReference type="SAM" id="Phobius"/>
    </source>
</evidence>
<keyword evidence="1" id="KW-0472">Membrane</keyword>
<keyword evidence="4" id="KW-1185">Reference proteome</keyword>
<evidence type="ECO:0000256" key="2">
    <source>
        <dbReference type="SAM" id="SignalP"/>
    </source>
</evidence>
<comment type="caution">
    <text evidence="3">The sequence shown here is derived from an EMBL/GenBank/DDBJ whole genome shotgun (WGS) entry which is preliminary data.</text>
</comment>
<protein>
    <submittedName>
        <fullName evidence="3">Uncharacterized protein</fullName>
    </submittedName>
</protein>
<evidence type="ECO:0000313" key="4">
    <source>
        <dbReference type="Proteomes" id="UP001295684"/>
    </source>
</evidence>
<keyword evidence="1" id="KW-0812">Transmembrane</keyword>
<reference evidence="3" key="1">
    <citation type="submission" date="2023-07" db="EMBL/GenBank/DDBJ databases">
        <authorList>
            <consortium name="AG Swart"/>
            <person name="Singh M."/>
            <person name="Singh A."/>
            <person name="Seah K."/>
            <person name="Emmerich C."/>
        </authorList>
    </citation>
    <scope>NUCLEOTIDE SEQUENCE</scope>
    <source>
        <strain evidence="3">DP1</strain>
    </source>
</reference>
<dbReference type="Proteomes" id="UP001295684">
    <property type="component" value="Unassembled WGS sequence"/>
</dbReference>
<feature type="signal peptide" evidence="2">
    <location>
        <begin position="1"/>
        <end position="16"/>
    </location>
</feature>
<keyword evidence="1" id="KW-1133">Transmembrane helix</keyword>
<keyword evidence="2" id="KW-0732">Signal</keyword>
<name>A0AAD1UKQ2_EUPCR</name>
<organism evidence="3 4">
    <name type="scientific">Euplotes crassus</name>
    <dbReference type="NCBI Taxonomy" id="5936"/>
    <lineage>
        <taxon>Eukaryota</taxon>
        <taxon>Sar</taxon>
        <taxon>Alveolata</taxon>
        <taxon>Ciliophora</taxon>
        <taxon>Intramacronucleata</taxon>
        <taxon>Spirotrichea</taxon>
        <taxon>Hypotrichia</taxon>
        <taxon>Euplotida</taxon>
        <taxon>Euplotidae</taxon>
        <taxon>Moneuplotes</taxon>
    </lineage>
</organism>
<feature type="chain" id="PRO_5042107806" evidence="2">
    <location>
        <begin position="17"/>
        <end position="406"/>
    </location>
</feature>